<proteinExistence type="predicted"/>
<organism evidence="3 4">
    <name type="scientific">Rugosimonospora africana</name>
    <dbReference type="NCBI Taxonomy" id="556532"/>
    <lineage>
        <taxon>Bacteria</taxon>
        <taxon>Bacillati</taxon>
        <taxon>Actinomycetota</taxon>
        <taxon>Actinomycetes</taxon>
        <taxon>Micromonosporales</taxon>
        <taxon>Micromonosporaceae</taxon>
        <taxon>Rugosimonospora</taxon>
    </lineage>
</organism>
<dbReference type="InterPro" id="IPR017549">
    <property type="entry name" value="APMV_L690"/>
</dbReference>
<evidence type="ECO:0000256" key="2">
    <source>
        <dbReference type="SAM" id="SignalP"/>
    </source>
</evidence>
<dbReference type="Proteomes" id="UP000642748">
    <property type="component" value="Unassembled WGS sequence"/>
</dbReference>
<dbReference type="RefSeq" id="WP_203923286.1">
    <property type="nucleotide sequence ID" value="NZ_BONZ01000085.1"/>
</dbReference>
<evidence type="ECO:0008006" key="5">
    <source>
        <dbReference type="Google" id="ProtNLM"/>
    </source>
</evidence>
<gene>
    <name evidence="3" type="ORF">Raf01_80180</name>
</gene>
<accession>A0A8J3R098</accession>
<dbReference type="EMBL" id="BONZ01000085">
    <property type="protein sequence ID" value="GIH19846.1"/>
    <property type="molecule type" value="Genomic_DNA"/>
</dbReference>
<evidence type="ECO:0000313" key="3">
    <source>
        <dbReference type="EMBL" id="GIH19846.1"/>
    </source>
</evidence>
<comment type="caution">
    <text evidence="3">The sequence shown here is derived from an EMBL/GenBank/DDBJ whole genome shotgun (WGS) entry which is preliminary data.</text>
</comment>
<name>A0A8J3R098_9ACTN</name>
<dbReference type="NCBIfam" id="TIGR03118">
    <property type="entry name" value="PEPCTERM_chp_1"/>
    <property type="match status" value="1"/>
</dbReference>
<keyword evidence="2" id="KW-0732">Signal</keyword>
<feature type="signal peptide" evidence="2">
    <location>
        <begin position="1"/>
        <end position="26"/>
    </location>
</feature>
<reference evidence="3" key="1">
    <citation type="submission" date="2021-01" db="EMBL/GenBank/DDBJ databases">
        <title>Whole genome shotgun sequence of Rugosimonospora africana NBRC 104875.</title>
        <authorList>
            <person name="Komaki H."/>
            <person name="Tamura T."/>
        </authorList>
    </citation>
    <scope>NUCLEOTIDE SEQUENCE</scope>
    <source>
        <strain evidence="3">NBRC 104875</strain>
    </source>
</reference>
<feature type="region of interest" description="Disordered" evidence="1">
    <location>
        <begin position="26"/>
        <end position="56"/>
    </location>
</feature>
<evidence type="ECO:0000256" key="1">
    <source>
        <dbReference type="SAM" id="MobiDB-lite"/>
    </source>
</evidence>
<evidence type="ECO:0000313" key="4">
    <source>
        <dbReference type="Proteomes" id="UP000642748"/>
    </source>
</evidence>
<protein>
    <recommendedName>
        <fullName evidence="5">TIGR03118 family protein</fullName>
    </recommendedName>
</protein>
<dbReference type="AlphaFoldDB" id="A0A8J3R098"/>
<sequence>MLKRVGLIGAGVLAAAAVAVPLPANAQSSSRPVQPHGFLQTNLVSDQPGKATLTDPHLINPWGASESTSSPMWVSNTGTSTSTLYAGSVGTTPPSINPLVVSVPAGPPTGQVFNDTTGFDLPGTTTPARFIFAGLGGAITAWAGGASATVAAQASGAAYTGLGLAHSPFGPLLLGADFATGKIDVFDSTFTQLPVDGLFQDRNLPKGYAPFNVRELGGKVYVTYAKVDPATHLEVKKPGEGVVDVYTTYGTLIKRLVSHGSLDAPWGVTIAPAGFGKFSGELLVGNFGNGRVNVFDPATGRPLGPLTDSSGRPIVIDGLWALLVGNSVVGGTDSVLFTAGPANETHGLVGKLTAN</sequence>
<dbReference type="SUPFAM" id="SSF101908">
    <property type="entry name" value="Putative isomerase YbhE"/>
    <property type="match status" value="1"/>
</dbReference>
<keyword evidence="4" id="KW-1185">Reference proteome</keyword>
<feature type="chain" id="PRO_5035313215" description="TIGR03118 family protein" evidence="2">
    <location>
        <begin position="27"/>
        <end position="355"/>
    </location>
</feature>